<keyword evidence="3 6" id="KW-1133">Transmembrane helix</keyword>
<dbReference type="InterPro" id="IPR011547">
    <property type="entry name" value="SLC26A/SulP_dom"/>
</dbReference>
<dbReference type="InterPro" id="IPR002645">
    <property type="entry name" value="STAS_dom"/>
</dbReference>
<dbReference type="InterPro" id="IPR036513">
    <property type="entry name" value="STAS_dom_sf"/>
</dbReference>
<feature type="transmembrane region" description="Helical" evidence="6">
    <location>
        <begin position="31"/>
        <end position="51"/>
    </location>
</feature>
<feature type="region of interest" description="Disordered" evidence="5">
    <location>
        <begin position="568"/>
        <end position="591"/>
    </location>
</feature>
<evidence type="ECO:0000256" key="6">
    <source>
        <dbReference type="SAM" id="Phobius"/>
    </source>
</evidence>
<dbReference type="Pfam" id="PF00916">
    <property type="entry name" value="Sulfate_transp"/>
    <property type="match status" value="1"/>
</dbReference>
<reference evidence="8 9" key="1">
    <citation type="journal article" date="2016" name="PLoS ONE">
        <title>Complete Genome Sequence and Comparative Genomics of a Novel Myxobacterium Myxococcus hansupus.</title>
        <authorList>
            <person name="Sharma G."/>
            <person name="Narwani T."/>
            <person name="Subramanian S."/>
        </authorList>
    </citation>
    <scope>NUCLEOTIDE SEQUENCE [LARGE SCALE GENOMIC DNA]</scope>
    <source>
        <strain evidence="9">mixupus</strain>
    </source>
</reference>
<feature type="transmembrane region" description="Helical" evidence="6">
    <location>
        <begin position="115"/>
        <end position="135"/>
    </location>
</feature>
<feature type="transmembrane region" description="Helical" evidence="6">
    <location>
        <begin position="364"/>
        <end position="387"/>
    </location>
</feature>
<keyword evidence="9" id="KW-1185">Reference proteome</keyword>
<feature type="transmembrane region" description="Helical" evidence="6">
    <location>
        <begin position="215"/>
        <end position="234"/>
    </location>
</feature>
<dbReference type="OrthoDB" id="9769739at2"/>
<dbReference type="Gene3D" id="3.30.750.24">
    <property type="entry name" value="STAS domain"/>
    <property type="match status" value="1"/>
</dbReference>
<feature type="domain" description="STAS" evidence="7">
    <location>
        <begin position="450"/>
        <end position="565"/>
    </location>
</feature>
<feature type="transmembrane region" description="Helical" evidence="6">
    <location>
        <begin position="57"/>
        <end position="78"/>
    </location>
</feature>
<dbReference type="InterPro" id="IPR001902">
    <property type="entry name" value="SLC26A/SulP_fam"/>
</dbReference>
<keyword evidence="4 6" id="KW-0472">Membrane</keyword>
<dbReference type="GO" id="GO:0016020">
    <property type="term" value="C:membrane"/>
    <property type="evidence" value="ECO:0007669"/>
    <property type="project" value="UniProtKB-SubCell"/>
</dbReference>
<dbReference type="NCBIfam" id="TIGR00815">
    <property type="entry name" value="sulP"/>
    <property type="match status" value="1"/>
</dbReference>
<feature type="transmembrane region" description="Helical" evidence="6">
    <location>
        <begin position="264"/>
        <end position="288"/>
    </location>
</feature>
<dbReference type="GO" id="GO:0055085">
    <property type="term" value="P:transmembrane transport"/>
    <property type="evidence" value="ECO:0007669"/>
    <property type="project" value="InterPro"/>
</dbReference>
<dbReference type="PANTHER" id="PTHR11814">
    <property type="entry name" value="SULFATE TRANSPORTER"/>
    <property type="match status" value="1"/>
</dbReference>
<organism evidence="8 9">
    <name type="scientific">Pseudomyxococcus hansupus</name>
    <dbReference type="NCBI Taxonomy" id="1297742"/>
    <lineage>
        <taxon>Bacteria</taxon>
        <taxon>Pseudomonadati</taxon>
        <taxon>Myxococcota</taxon>
        <taxon>Myxococcia</taxon>
        <taxon>Myxococcales</taxon>
        <taxon>Cystobacterineae</taxon>
        <taxon>Myxococcaceae</taxon>
        <taxon>Pseudomyxococcus</taxon>
    </lineage>
</organism>
<evidence type="ECO:0000256" key="2">
    <source>
        <dbReference type="ARBA" id="ARBA00022692"/>
    </source>
</evidence>
<dbReference type="CDD" id="cd07042">
    <property type="entry name" value="STAS_SulP_like_sulfate_transporter"/>
    <property type="match status" value="1"/>
</dbReference>
<protein>
    <submittedName>
        <fullName evidence="8">Sulfate permease</fullName>
    </submittedName>
</protein>
<feature type="transmembrane region" description="Helical" evidence="6">
    <location>
        <begin position="394"/>
        <end position="422"/>
    </location>
</feature>
<feature type="transmembrane region" description="Helical" evidence="6">
    <location>
        <begin position="147"/>
        <end position="168"/>
    </location>
</feature>
<dbReference type="RefSeq" id="WP_002633172.1">
    <property type="nucleotide sequence ID" value="NZ_CP012109.1"/>
</dbReference>
<feature type="transmembrane region" description="Helical" evidence="6">
    <location>
        <begin position="338"/>
        <end position="358"/>
    </location>
</feature>
<dbReference type="Pfam" id="PF01740">
    <property type="entry name" value="STAS"/>
    <property type="match status" value="1"/>
</dbReference>
<keyword evidence="2 6" id="KW-0812">Transmembrane</keyword>
<dbReference type="PROSITE" id="PS50801">
    <property type="entry name" value="STAS"/>
    <property type="match status" value="1"/>
</dbReference>
<evidence type="ECO:0000256" key="4">
    <source>
        <dbReference type="ARBA" id="ARBA00023136"/>
    </source>
</evidence>
<dbReference type="AlphaFoldDB" id="A0A0H4WL65"/>
<dbReference type="EMBL" id="CP012109">
    <property type="protein sequence ID" value="AKQ63464.1"/>
    <property type="molecule type" value="Genomic_DNA"/>
</dbReference>
<dbReference type="STRING" id="1297742.A176_000376"/>
<comment type="subcellular location">
    <subcellularLocation>
        <location evidence="1">Membrane</location>
        <topology evidence="1">Multi-pass membrane protein</topology>
    </subcellularLocation>
</comment>
<dbReference type="PATRIC" id="fig|1297742.4.peg.383"/>
<evidence type="ECO:0000256" key="5">
    <source>
        <dbReference type="SAM" id="MobiDB-lite"/>
    </source>
</evidence>
<dbReference type="KEGG" id="mym:A176_000376"/>
<dbReference type="SUPFAM" id="SSF52091">
    <property type="entry name" value="SpoIIaa-like"/>
    <property type="match status" value="1"/>
</dbReference>
<evidence type="ECO:0000259" key="7">
    <source>
        <dbReference type="PROSITE" id="PS50801"/>
    </source>
</evidence>
<evidence type="ECO:0000256" key="1">
    <source>
        <dbReference type="ARBA" id="ARBA00004141"/>
    </source>
</evidence>
<feature type="transmembrane region" description="Helical" evidence="6">
    <location>
        <begin position="90"/>
        <end position="109"/>
    </location>
</feature>
<name>A0A0H4WL65_9BACT</name>
<evidence type="ECO:0000313" key="8">
    <source>
        <dbReference type="EMBL" id="AKQ63464.1"/>
    </source>
</evidence>
<feature type="compositionally biased region" description="Basic and acidic residues" evidence="5">
    <location>
        <begin position="568"/>
        <end position="580"/>
    </location>
</feature>
<evidence type="ECO:0000256" key="3">
    <source>
        <dbReference type="ARBA" id="ARBA00022989"/>
    </source>
</evidence>
<feature type="transmembrane region" description="Helical" evidence="6">
    <location>
        <begin position="188"/>
        <end position="208"/>
    </location>
</feature>
<dbReference type="eggNOG" id="COG0659">
    <property type="taxonomic scope" value="Bacteria"/>
</dbReference>
<dbReference type="Proteomes" id="UP000009026">
    <property type="component" value="Chromosome"/>
</dbReference>
<gene>
    <name evidence="8" type="ORF">A176_000376</name>
</gene>
<accession>A0A0H4WL65</accession>
<proteinExistence type="predicted"/>
<evidence type="ECO:0000313" key="9">
    <source>
        <dbReference type="Proteomes" id="UP000009026"/>
    </source>
</evidence>
<sequence length="591" mass="62642">MVASDLVARTWRTVRRGPPGLRQARGYQRRWFRADLLSALTIGAMLIPQGLAYAQLVGVRPAAGLYAGVVGMLAYALFGPSRHLIVGPEAGAAILTAAALAPVVAGANAARYASLAALLALLVGVLSLLGGLLKVGALADFLSKPILIGYINGAALIIIGSQLARLFGLERHADTFSGQVFEVATHLHQTHVPTLLLGLGVITTLVLLRRLLPKAPGPLILVVLTTAAGALFQLEHGGIKVVGPLEAEPPAPGLPSLRFEDVRALLPAAFSLALVNYASSVLTGRLYADKFRYRLDSNQEFLGQAAANLANAFSQGFPVTGSDSRTAVNVSMGGQTQLVGVLASGVVLVFALFLTPLLHDLPMVTLGAIVFVAAVYLLEVQAIIDLWRVRRVEAVLACVTMVGVLVLGILQGILVAVALALADLIRRAARPHDAVLGEREGVPGYHDIERAENAETVPGLIIYRFDAPLFFANARHLREQARALVSNADVPVRWFVMDASAVFDMDVTAAEGLEKLRREFKEEGVVLGIAEARAPLRALLRRTGLLERLGPENVHATVGAAVRHFLRDTDSGGAHPEHPRPGAGTPPPPRP</sequence>